<keyword evidence="2" id="KW-1185">Reference proteome</keyword>
<name>A0AAF0XM90_DAUCS</name>
<dbReference type="Proteomes" id="UP000077755">
    <property type="component" value="Chromosome 7"/>
</dbReference>
<proteinExistence type="predicted"/>
<reference evidence="1" key="1">
    <citation type="journal article" date="2016" name="Nat. Genet.">
        <title>A high-quality carrot genome assembly provides new insights into carotenoid accumulation and asterid genome evolution.</title>
        <authorList>
            <person name="Iorizzo M."/>
            <person name="Ellison S."/>
            <person name="Senalik D."/>
            <person name="Zeng P."/>
            <person name="Satapoomin P."/>
            <person name="Huang J."/>
            <person name="Bowman M."/>
            <person name="Iovene M."/>
            <person name="Sanseverino W."/>
            <person name="Cavagnaro P."/>
            <person name="Yildiz M."/>
            <person name="Macko-Podgorni A."/>
            <person name="Moranska E."/>
            <person name="Grzebelus E."/>
            <person name="Grzebelus D."/>
            <person name="Ashrafi H."/>
            <person name="Zheng Z."/>
            <person name="Cheng S."/>
            <person name="Spooner D."/>
            <person name="Van Deynze A."/>
            <person name="Simon P."/>
        </authorList>
    </citation>
    <scope>NUCLEOTIDE SEQUENCE</scope>
    <source>
        <tissue evidence="1">Leaf</tissue>
    </source>
</reference>
<organism evidence="1 2">
    <name type="scientific">Daucus carota subsp. sativus</name>
    <name type="common">Carrot</name>
    <dbReference type="NCBI Taxonomy" id="79200"/>
    <lineage>
        <taxon>Eukaryota</taxon>
        <taxon>Viridiplantae</taxon>
        <taxon>Streptophyta</taxon>
        <taxon>Embryophyta</taxon>
        <taxon>Tracheophyta</taxon>
        <taxon>Spermatophyta</taxon>
        <taxon>Magnoliopsida</taxon>
        <taxon>eudicotyledons</taxon>
        <taxon>Gunneridae</taxon>
        <taxon>Pentapetalae</taxon>
        <taxon>asterids</taxon>
        <taxon>campanulids</taxon>
        <taxon>Apiales</taxon>
        <taxon>Apiaceae</taxon>
        <taxon>Apioideae</taxon>
        <taxon>Scandiceae</taxon>
        <taxon>Daucinae</taxon>
        <taxon>Daucus</taxon>
        <taxon>Daucus sect. Daucus</taxon>
    </lineage>
</organism>
<gene>
    <name evidence="1" type="ORF">DCAR_0728514</name>
</gene>
<sequence length="91" mass="10436">MANLDGDDDLKTLYVSKMSSNGTSQSSWVCKCKIYKCEDDGCPRPMYAPMCDVPDFKNTRMKLLRHTMIKQLPDNNELELPRTICMLAEKL</sequence>
<dbReference type="EMBL" id="CP093349">
    <property type="protein sequence ID" value="WOH09061.1"/>
    <property type="molecule type" value="Genomic_DNA"/>
</dbReference>
<protein>
    <submittedName>
        <fullName evidence="1">Uncharacterized protein</fullName>
    </submittedName>
</protein>
<evidence type="ECO:0000313" key="2">
    <source>
        <dbReference type="Proteomes" id="UP000077755"/>
    </source>
</evidence>
<dbReference type="AlphaFoldDB" id="A0AAF0XM90"/>
<evidence type="ECO:0000313" key="1">
    <source>
        <dbReference type="EMBL" id="WOH09061.1"/>
    </source>
</evidence>
<accession>A0AAF0XM90</accession>
<reference evidence="1" key="2">
    <citation type="submission" date="2022-03" db="EMBL/GenBank/DDBJ databases">
        <title>Draft title - Genomic analysis of global carrot germplasm unveils the trajectory of domestication and the origin of high carotenoid orange carrot.</title>
        <authorList>
            <person name="Iorizzo M."/>
            <person name="Ellison S."/>
            <person name="Senalik D."/>
            <person name="Macko-Podgorni A."/>
            <person name="Grzebelus D."/>
            <person name="Bostan H."/>
            <person name="Rolling W."/>
            <person name="Curaba J."/>
            <person name="Simon P."/>
        </authorList>
    </citation>
    <scope>NUCLEOTIDE SEQUENCE</scope>
    <source>
        <tissue evidence="1">Leaf</tissue>
    </source>
</reference>